<gene>
    <name evidence="12" type="ORF">K432DRAFT_401915</name>
</gene>
<comment type="subcellular location">
    <subcellularLocation>
        <location evidence="1">Endoplasmic reticulum membrane</location>
        <topology evidence="1">Single-pass membrane protein</topology>
    </subcellularLocation>
</comment>
<evidence type="ECO:0000256" key="9">
    <source>
        <dbReference type="ARBA" id="ARBA00023136"/>
    </source>
</evidence>
<feature type="region of interest" description="Disordered" evidence="10">
    <location>
        <begin position="195"/>
        <end position="467"/>
    </location>
</feature>
<evidence type="ECO:0000256" key="4">
    <source>
        <dbReference type="ARBA" id="ARBA00022692"/>
    </source>
</evidence>
<protein>
    <recommendedName>
        <fullName evidence="14">Protein transport protein Sec61 subunit beta</fullName>
    </recommendedName>
</protein>
<feature type="compositionally biased region" description="Low complexity" evidence="10">
    <location>
        <begin position="267"/>
        <end position="279"/>
    </location>
</feature>
<evidence type="ECO:0000256" key="8">
    <source>
        <dbReference type="ARBA" id="ARBA00023010"/>
    </source>
</evidence>
<feature type="region of interest" description="Disordered" evidence="10">
    <location>
        <begin position="56"/>
        <end position="97"/>
    </location>
</feature>
<dbReference type="GO" id="GO:0006886">
    <property type="term" value="P:intracellular protein transport"/>
    <property type="evidence" value="ECO:0007669"/>
    <property type="project" value="InterPro"/>
</dbReference>
<evidence type="ECO:0000313" key="12">
    <source>
        <dbReference type="EMBL" id="OCK83536.1"/>
    </source>
</evidence>
<dbReference type="PANTHER" id="PTHR13509">
    <property type="entry name" value="SEC61 SUBUNIT BETA"/>
    <property type="match status" value="1"/>
</dbReference>
<keyword evidence="8" id="KW-0811">Translocation</keyword>
<keyword evidence="9 11" id="KW-0472">Membrane</keyword>
<keyword evidence="5" id="KW-0256">Endoplasmic reticulum</keyword>
<feature type="compositionally biased region" description="Polar residues" evidence="10">
    <location>
        <begin position="387"/>
        <end position="407"/>
    </location>
</feature>
<evidence type="ECO:0000256" key="10">
    <source>
        <dbReference type="SAM" id="MobiDB-lite"/>
    </source>
</evidence>
<dbReference type="InterPro" id="IPR030671">
    <property type="entry name" value="Sec61-beta/Sbh"/>
</dbReference>
<keyword evidence="13" id="KW-1185">Reference proteome</keyword>
<evidence type="ECO:0008006" key="14">
    <source>
        <dbReference type="Google" id="ProtNLM"/>
    </source>
</evidence>
<evidence type="ECO:0000256" key="7">
    <source>
        <dbReference type="ARBA" id="ARBA00022989"/>
    </source>
</evidence>
<feature type="compositionally biased region" description="Polar residues" evidence="10">
    <location>
        <begin position="202"/>
        <end position="211"/>
    </location>
</feature>
<evidence type="ECO:0000256" key="1">
    <source>
        <dbReference type="ARBA" id="ARBA00004389"/>
    </source>
</evidence>
<dbReference type="EMBL" id="KV744858">
    <property type="protein sequence ID" value="OCK83536.1"/>
    <property type="molecule type" value="Genomic_DNA"/>
</dbReference>
<dbReference type="InterPro" id="IPR016482">
    <property type="entry name" value="SecG/Sec61-beta/Sbh"/>
</dbReference>
<accession>A0A8E2EGE3</accession>
<evidence type="ECO:0000256" key="6">
    <source>
        <dbReference type="ARBA" id="ARBA00022927"/>
    </source>
</evidence>
<organism evidence="12 13">
    <name type="scientific">Lepidopterella palustris CBS 459.81</name>
    <dbReference type="NCBI Taxonomy" id="1314670"/>
    <lineage>
        <taxon>Eukaryota</taxon>
        <taxon>Fungi</taxon>
        <taxon>Dikarya</taxon>
        <taxon>Ascomycota</taxon>
        <taxon>Pezizomycotina</taxon>
        <taxon>Dothideomycetes</taxon>
        <taxon>Pleosporomycetidae</taxon>
        <taxon>Mytilinidiales</taxon>
        <taxon>Argynnaceae</taxon>
        <taxon>Lepidopterella</taxon>
    </lineage>
</organism>
<keyword evidence="3" id="KW-0813">Transport</keyword>
<feature type="compositionally biased region" description="Basic and acidic residues" evidence="10">
    <location>
        <begin position="442"/>
        <end position="451"/>
    </location>
</feature>
<feature type="region of interest" description="Disordered" evidence="10">
    <location>
        <begin position="1"/>
        <end position="44"/>
    </location>
</feature>
<feature type="transmembrane region" description="Helical" evidence="11">
    <location>
        <begin position="486"/>
        <end position="506"/>
    </location>
</feature>
<keyword evidence="7 11" id="KW-1133">Transmembrane helix</keyword>
<dbReference type="OrthoDB" id="5401193at2759"/>
<dbReference type="AlphaFoldDB" id="A0A8E2EGE3"/>
<sequence>MSYYDNASWPTPGRQPSWEQQPPPSRSGASSTVNRDDTVAFSSQFEEVDRAAENLAKSGKSFGVPGPVRRDSMPVIAGRPYSEYDPRMGGPQRHHSVSEYDGIRSHSASNLQGYYASQRFAPRPNDADQMAQAKRRMAAQRERELRNYHQEQQYHRSVHADISGAKSDRSMSPNTMSEEERRELIARQHRALYGDNSALYGNENNRTSSQDARVATSAAGRGNSPLAFDPFGMQAQNSSAEGAVQMPPREQMPSKDATAGAQRSRANSTSSPSSNPNTSFSLFENAQQSSRTSTSSPGESPPRQGAKATTGAGVAPIGTRPAQTQGQPAGANLSKRSTTPLPSPLSYAYNASEQHNNNNNNERSTSASSNPSSSVTDKGVGLGWGSNSGVWGPSKNTLGVQASSSPRPQSPVNPPTTSGSSSARPASPKPPGGPATVMRRKAAADRADKVANARPSSTRAAGAGGSSSTMLRLYTDESPGLKVDPVVVMTLSVVFIFSVVALHVIAKIMKRFS</sequence>
<evidence type="ECO:0000256" key="2">
    <source>
        <dbReference type="ARBA" id="ARBA00006103"/>
    </source>
</evidence>
<feature type="compositionally biased region" description="Low complexity" evidence="10">
    <location>
        <begin position="350"/>
        <end position="374"/>
    </location>
</feature>
<dbReference type="GO" id="GO:0005784">
    <property type="term" value="C:Sec61 translocon complex"/>
    <property type="evidence" value="ECO:0007669"/>
    <property type="project" value="InterPro"/>
</dbReference>
<name>A0A8E2EGE3_9PEZI</name>
<feature type="compositionally biased region" description="Basic and acidic residues" evidence="10">
    <location>
        <begin position="139"/>
        <end position="154"/>
    </location>
</feature>
<keyword evidence="6" id="KW-0653">Protein transport</keyword>
<feature type="region of interest" description="Disordered" evidence="10">
    <location>
        <begin position="118"/>
        <end position="181"/>
    </location>
</feature>
<dbReference type="Proteomes" id="UP000250266">
    <property type="component" value="Unassembled WGS sequence"/>
</dbReference>
<dbReference type="Pfam" id="PF03911">
    <property type="entry name" value="Sec61_beta"/>
    <property type="match status" value="1"/>
</dbReference>
<feature type="compositionally biased region" description="Low complexity" evidence="10">
    <location>
        <begin position="289"/>
        <end position="303"/>
    </location>
</feature>
<keyword evidence="4 11" id="KW-0812">Transmembrane</keyword>
<comment type="similarity">
    <text evidence="2">Belongs to the SEC61-beta family.</text>
</comment>
<evidence type="ECO:0000313" key="13">
    <source>
        <dbReference type="Proteomes" id="UP000250266"/>
    </source>
</evidence>
<feature type="compositionally biased region" description="Low complexity" evidence="10">
    <location>
        <begin position="415"/>
        <end position="426"/>
    </location>
</feature>
<evidence type="ECO:0000256" key="3">
    <source>
        <dbReference type="ARBA" id="ARBA00022448"/>
    </source>
</evidence>
<evidence type="ECO:0000256" key="11">
    <source>
        <dbReference type="SAM" id="Phobius"/>
    </source>
</evidence>
<evidence type="ECO:0000256" key="5">
    <source>
        <dbReference type="ARBA" id="ARBA00022824"/>
    </source>
</evidence>
<proteinExistence type="inferred from homology"/>
<reference evidence="12 13" key="1">
    <citation type="journal article" date="2016" name="Nat. Commun.">
        <title>Ectomycorrhizal ecology is imprinted in the genome of the dominant symbiotic fungus Cenococcum geophilum.</title>
        <authorList>
            <consortium name="DOE Joint Genome Institute"/>
            <person name="Peter M."/>
            <person name="Kohler A."/>
            <person name="Ohm R.A."/>
            <person name="Kuo A."/>
            <person name="Krutzmann J."/>
            <person name="Morin E."/>
            <person name="Arend M."/>
            <person name="Barry K.W."/>
            <person name="Binder M."/>
            <person name="Choi C."/>
            <person name="Clum A."/>
            <person name="Copeland A."/>
            <person name="Grisel N."/>
            <person name="Haridas S."/>
            <person name="Kipfer T."/>
            <person name="LaButti K."/>
            <person name="Lindquist E."/>
            <person name="Lipzen A."/>
            <person name="Maire R."/>
            <person name="Meier B."/>
            <person name="Mihaltcheva S."/>
            <person name="Molinier V."/>
            <person name="Murat C."/>
            <person name="Poggeler S."/>
            <person name="Quandt C.A."/>
            <person name="Sperisen C."/>
            <person name="Tritt A."/>
            <person name="Tisserant E."/>
            <person name="Crous P.W."/>
            <person name="Henrissat B."/>
            <person name="Nehls U."/>
            <person name="Egli S."/>
            <person name="Spatafora J.W."/>
            <person name="Grigoriev I.V."/>
            <person name="Martin F.M."/>
        </authorList>
    </citation>
    <scope>NUCLEOTIDE SEQUENCE [LARGE SCALE GENOMIC DNA]</scope>
    <source>
        <strain evidence="12 13">CBS 459.81</strain>
    </source>
</reference>